<dbReference type="InterPro" id="IPR057162">
    <property type="entry name" value="DUF7840"/>
</dbReference>
<dbReference type="EMBL" id="CP022684">
    <property type="protein sequence ID" value="AUM13510.1"/>
    <property type="molecule type" value="Genomic_DNA"/>
</dbReference>
<evidence type="ECO:0000259" key="3">
    <source>
        <dbReference type="Pfam" id="PF25225"/>
    </source>
</evidence>
<dbReference type="AlphaFoldDB" id="A0A2K9LMP0"/>
<proteinExistence type="predicted"/>
<sequence length="624" mass="70889">MNLFKHPAMVFWLLLLLFNTNNYASVSSLNSEQLEPIGAHPTWHRLLHYEASASNNGFTSQVDDTGFFLSPAGKHNPLAEAVATIDAFYAAPANLDEHAVCRFPARWRFLQSELSLPAAAISIADCPEYNQWLNTLNPHSISLVFASSYLNSPSSMFGHTFLRVDPQDIENGSTWLSYAVNFGAELHAEDNSFLYAYKGLFGGYPGFFSVVRYYEKIKEYSRIENRDLWEYNLNLSPQETRNLVSHLWELRNVTFDYYFFDENCSYRLLELLEYARPGTSLREDFGMRAIPIDTIRAVIDGELVDSVTYRPSMAAKLEHHVNQLNDEQQMLAWQLARRQTDLDDERLTPLTPASKAMVIASAYEYLRYLELENPRDQQTANYSLSLLKAISTLPLNKTPPPTPEIAPDQGHKTLLLGLTGGTQDAINFADLRIRLSYHDLTDNRDGYLDGAAINIGELRLRQRNNDSLQIETINFVDINSHAPRTLFLKPVTWRVRAGFERIYSAQDDDLVAQTNGGAGATYALGEHSLVYAMAMGRLEYNELLNHNWAVGAGALAGGLVYLPFGTLQLESNYYQFSDGLERYQHQLIQNINIGRDNAVRLKATHQKQVETNIDEFSLEFRHYF</sequence>
<accession>A0A2K9LMP0</accession>
<gene>
    <name evidence="4" type="ORF">Kalk_14240</name>
</gene>
<evidence type="ECO:0000259" key="1">
    <source>
        <dbReference type="Pfam" id="PF13387"/>
    </source>
</evidence>
<evidence type="ECO:0000259" key="2">
    <source>
        <dbReference type="Pfam" id="PF25222"/>
    </source>
</evidence>
<feature type="domain" description="DUF7843" evidence="3">
    <location>
        <begin position="39"/>
        <end position="112"/>
    </location>
</feature>
<evidence type="ECO:0000313" key="4">
    <source>
        <dbReference type="EMBL" id="AUM13510.1"/>
    </source>
</evidence>
<dbReference type="RefSeq" id="WP_101894885.1">
    <property type="nucleotide sequence ID" value="NZ_CP022684.1"/>
</dbReference>
<feature type="domain" description="DUF7840" evidence="2">
    <location>
        <begin position="405"/>
        <end position="623"/>
    </location>
</feature>
<evidence type="ECO:0000313" key="5">
    <source>
        <dbReference type="Proteomes" id="UP000235116"/>
    </source>
</evidence>
<dbReference type="OrthoDB" id="9759948at2"/>
<reference evidence="5" key="1">
    <citation type="submission" date="2017-08" db="EMBL/GenBank/DDBJ databases">
        <title>Direct submision.</title>
        <authorList>
            <person name="Kim S.-J."/>
            <person name="Rhee S.-K."/>
        </authorList>
    </citation>
    <scope>NUCLEOTIDE SEQUENCE [LARGE SCALE GENOMIC DNA]</scope>
    <source>
        <strain evidence="5">GI5</strain>
    </source>
</reference>
<dbReference type="InterPro" id="IPR057165">
    <property type="entry name" value="DUF7843"/>
</dbReference>
<dbReference type="Proteomes" id="UP000235116">
    <property type="component" value="Chromosome"/>
</dbReference>
<dbReference type="Pfam" id="PF25225">
    <property type="entry name" value="DUF7843"/>
    <property type="match status" value="1"/>
</dbReference>
<feature type="domain" description="Lnb N-terminal periplasmic" evidence="1">
    <location>
        <begin position="128"/>
        <end position="300"/>
    </location>
</feature>
<dbReference type="Pfam" id="PF25222">
    <property type="entry name" value="DUF7840"/>
    <property type="match status" value="1"/>
</dbReference>
<organism evidence="4 5">
    <name type="scientific">Ketobacter alkanivorans</name>
    <dbReference type="NCBI Taxonomy" id="1917421"/>
    <lineage>
        <taxon>Bacteria</taxon>
        <taxon>Pseudomonadati</taxon>
        <taxon>Pseudomonadota</taxon>
        <taxon>Gammaproteobacteria</taxon>
        <taxon>Pseudomonadales</taxon>
        <taxon>Ketobacteraceae</taxon>
        <taxon>Ketobacter</taxon>
    </lineage>
</organism>
<dbReference type="InterPro" id="IPR025178">
    <property type="entry name" value="Lnb_N"/>
</dbReference>
<name>A0A2K9LMP0_9GAMM</name>
<keyword evidence="5" id="KW-1185">Reference proteome</keyword>
<protein>
    <submittedName>
        <fullName evidence="4">Uncharacterized protein</fullName>
    </submittedName>
</protein>
<dbReference type="KEGG" id="kak:Kalk_14240"/>
<dbReference type="Pfam" id="PF13387">
    <property type="entry name" value="Lnb_N"/>
    <property type="match status" value="1"/>
</dbReference>